<reference evidence="2 3" key="1">
    <citation type="submission" date="2016-07" db="EMBL/GenBank/DDBJ databases">
        <title>Pervasive Adenine N6-methylation of Active Genes in Fungi.</title>
        <authorList>
            <consortium name="DOE Joint Genome Institute"/>
            <person name="Mondo S.J."/>
            <person name="Dannebaum R.O."/>
            <person name="Kuo R.C."/>
            <person name="Labutti K."/>
            <person name="Haridas S."/>
            <person name="Kuo A."/>
            <person name="Salamov A."/>
            <person name="Ahrendt S.R."/>
            <person name="Lipzen A."/>
            <person name="Sullivan W."/>
            <person name="Andreopoulos W.B."/>
            <person name="Clum A."/>
            <person name="Lindquist E."/>
            <person name="Daum C."/>
            <person name="Ramamoorthy G.K."/>
            <person name="Gryganskyi A."/>
            <person name="Culley D."/>
            <person name="Magnuson J.K."/>
            <person name="James T.Y."/>
            <person name="O'Malley M.A."/>
            <person name="Stajich J.E."/>
            <person name="Spatafora J.W."/>
            <person name="Visel A."/>
            <person name="Grigoriev I.V."/>
        </authorList>
    </citation>
    <scope>NUCLEOTIDE SEQUENCE [LARGE SCALE GENOMIC DNA]</scope>
    <source>
        <strain evidence="2 3">NRRL 1336</strain>
    </source>
</reference>
<accession>A0A1X2IHT6</accession>
<sequence>MKAKEKAKNLHTPQFTIRKISSEDDVSGLPRSHCTSQIVSGYADSIRRQRSDSFVHSYNHRKVFHTRTVQKPLQLGADDDDGDVEVDMNENDHGFKPNSNQSSRSDVPSITTTTNTVNSRARNSHTASPKSVAPSSMKSSLHINTNPAATTNRNETGAILEGVLIRRAIRPGSPLTATLPSSQNATLNEPCTPSRLPRITTAALTPTSEISVSPIASATTTTTPSTPSAPWLPPSLITPQHSNITISSLSSGAYDENPILS</sequence>
<dbReference type="EMBL" id="MCGE01000010">
    <property type="protein sequence ID" value="ORZ16888.1"/>
    <property type="molecule type" value="Genomic_DNA"/>
</dbReference>
<dbReference type="Proteomes" id="UP000193560">
    <property type="component" value="Unassembled WGS sequence"/>
</dbReference>
<evidence type="ECO:0000256" key="1">
    <source>
        <dbReference type="SAM" id="MobiDB-lite"/>
    </source>
</evidence>
<keyword evidence="3" id="KW-1185">Reference proteome</keyword>
<feature type="region of interest" description="Disordered" evidence="1">
    <location>
        <begin position="174"/>
        <end position="194"/>
    </location>
</feature>
<dbReference type="AlphaFoldDB" id="A0A1X2IHT6"/>
<gene>
    <name evidence="2" type="ORF">BCR42DRAFT_22445</name>
</gene>
<feature type="compositionally biased region" description="Polar residues" evidence="1">
    <location>
        <begin position="97"/>
        <end position="154"/>
    </location>
</feature>
<comment type="caution">
    <text evidence="2">The sequence shown here is derived from an EMBL/GenBank/DDBJ whole genome shotgun (WGS) entry which is preliminary data.</text>
</comment>
<dbReference type="OrthoDB" id="10655729at2759"/>
<organism evidence="2 3">
    <name type="scientific">Absidia repens</name>
    <dbReference type="NCBI Taxonomy" id="90262"/>
    <lineage>
        <taxon>Eukaryota</taxon>
        <taxon>Fungi</taxon>
        <taxon>Fungi incertae sedis</taxon>
        <taxon>Mucoromycota</taxon>
        <taxon>Mucoromycotina</taxon>
        <taxon>Mucoromycetes</taxon>
        <taxon>Mucorales</taxon>
        <taxon>Cunninghamellaceae</taxon>
        <taxon>Absidia</taxon>
    </lineage>
</organism>
<feature type="compositionally biased region" description="Polar residues" evidence="1">
    <location>
        <begin position="175"/>
        <end position="191"/>
    </location>
</feature>
<feature type="region of interest" description="Disordered" evidence="1">
    <location>
        <begin position="70"/>
        <end position="154"/>
    </location>
</feature>
<feature type="compositionally biased region" description="Acidic residues" evidence="1">
    <location>
        <begin position="77"/>
        <end position="89"/>
    </location>
</feature>
<protein>
    <submittedName>
        <fullName evidence="2">Uncharacterized protein</fullName>
    </submittedName>
</protein>
<feature type="region of interest" description="Disordered" evidence="1">
    <location>
        <begin position="215"/>
        <end position="236"/>
    </location>
</feature>
<proteinExistence type="predicted"/>
<name>A0A1X2IHT6_9FUNG</name>
<feature type="compositionally biased region" description="Low complexity" evidence="1">
    <location>
        <begin position="215"/>
        <end position="229"/>
    </location>
</feature>
<evidence type="ECO:0000313" key="3">
    <source>
        <dbReference type="Proteomes" id="UP000193560"/>
    </source>
</evidence>
<evidence type="ECO:0000313" key="2">
    <source>
        <dbReference type="EMBL" id="ORZ16888.1"/>
    </source>
</evidence>